<dbReference type="Proteomes" id="UP001211907">
    <property type="component" value="Unassembled WGS sequence"/>
</dbReference>
<dbReference type="GO" id="GO:0017119">
    <property type="term" value="C:Golgi transport complex"/>
    <property type="evidence" value="ECO:0007669"/>
    <property type="project" value="TreeGrafter"/>
</dbReference>
<gene>
    <name evidence="2" type="ORF">HK100_001438</name>
</gene>
<accession>A0AAD5T8Z6</accession>
<protein>
    <recommendedName>
        <fullName evidence="1">COG complex component COG2 C-terminal domain-containing protein</fullName>
    </recommendedName>
</protein>
<dbReference type="PANTHER" id="PTHR12961">
    <property type="entry name" value="CONSERVED OLIGOMERIC GOLGI COMPLEX COMPONENT 2"/>
    <property type="match status" value="1"/>
</dbReference>
<dbReference type="GO" id="GO:0007030">
    <property type="term" value="P:Golgi organization"/>
    <property type="evidence" value="ECO:0007669"/>
    <property type="project" value="InterPro"/>
</dbReference>
<dbReference type="AlphaFoldDB" id="A0AAD5T8Z6"/>
<comment type="caution">
    <text evidence="2">The sequence shown here is derived from an EMBL/GenBank/DDBJ whole genome shotgun (WGS) entry which is preliminary data.</text>
</comment>
<name>A0AAD5T8Z6_9FUNG</name>
<dbReference type="Pfam" id="PF12022">
    <property type="entry name" value="COG2_C"/>
    <property type="match status" value="1"/>
</dbReference>
<dbReference type="GO" id="GO:0016020">
    <property type="term" value="C:membrane"/>
    <property type="evidence" value="ECO:0007669"/>
    <property type="project" value="InterPro"/>
</dbReference>
<dbReference type="InterPro" id="IPR009316">
    <property type="entry name" value="COG2"/>
</dbReference>
<dbReference type="EMBL" id="JADGJH010000131">
    <property type="protein sequence ID" value="KAJ3136736.1"/>
    <property type="molecule type" value="Genomic_DNA"/>
</dbReference>
<organism evidence="2 3">
    <name type="scientific">Physocladia obscura</name>
    <dbReference type="NCBI Taxonomy" id="109957"/>
    <lineage>
        <taxon>Eukaryota</taxon>
        <taxon>Fungi</taxon>
        <taxon>Fungi incertae sedis</taxon>
        <taxon>Chytridiomycota</taxon>
        <taxon>Chytridiomycota incertae sedis</taxon>
        <taxon>Chytridiomycetes</taxon>
        <taxon>Chytridiales</taxon>
        <taxon>Chytriomycetaceae</taxon>
        <taxon>Physocladia</taxon>
    </lineage>
</organism>
<dbReference type="GO" id="GO:0006891">
    <property type="term" value="P:intra-Golgi vesicle-mediated transport"/>
    <property type="evidence" value="ECO:0007669"/>
    <property type="project" value="TreeGrafter"/>
</dbReference>
<dbReference type="GO" id="GO:0015031">
    <property type="term" value="P:protein transport"/>
    <property type="evidence" value="ECO:0007669"/>
    <property type="project" value="InterPro"/>
</dbReference>
<feature type="domain" description="COG complex component COG2 C-terminal" evidence="1">
    <location>
        <begin position="4"/>
        <end position="290"/>
    </location>
</feature>
<sequence length="336" mass="37048">MRPGFYLKQSAELLRTLHKIWTEDKIFIADLTSGFWKLSLQCLNRYLYWVKEILVSLQLKLKEISEPQSTVISPSAQNGAIPPQTSTVAQENALILIVAAILLDISALEEILNLFFNESVSERLPLGFPDLPILKGEEQFLKIIKELNGSVMSEFQKQTSTLIVKRCCVALDQVSVVVQRTGFSSNVPTAASAYVSKILTPASEIFAQVDSRHAQLKNSTSAGAKIVLKNWKLIVCEGVLSRYYGIAAQQLEDVAKVDKYSRSRKKAVAVAVDGAMSAFEKIKLQMKMDVGQFKREMDSLFAAGINNDGNDGNGEKKETAAVVVVEGLEALYALVL</sequence>
<dbReference type="InterPro" id="IPR024603">
    <property type="entry name" value="COG_complex_COG2_C"/>
</dbReference>
<evidence type="ECO:0000313" key="2">
    <source>
        <dbReference type="EMBL" id="KAJ3136736.1"/>
    </source>
</evidence>
<proteinExistence type="predicted"/>
<keyword evidence="3" id="KW-1185">Reference proteome</keyword>
<reference evidence="2" key="1">
    <citation type="submission" date="2020-05" db="EMBL/GenBank/DDBJ databases">
        <title>Phylogenomic resolution of chytrid fungi.</title>
        <authorList>
            <person name="Stajich J.E."/>
            <person name="Amses K."/>
            <person name="Simmons R."/>
            <person name="Seto K."/>
            <person name="Myers J."/>
            <person name="Bonds A."/>
            <person name="Quandt C.A."/>
            <person name="Barry K."/>
            <person name="Liu P."/>
            <person name="Grigoriev I."/>
            <person name="Longcore J.E."/>
            <person name="James T.Y."/>
        </authorList>
    </citation>
    <scope>NUCLEOTIDE SEQUENCE</scope>
    <source>
        <strain evidence="2">JEL0513</strain>
    </source>
</reference>
<dbReference type="PANTHER" id="PTHR12961:SF0">
    <property type="entry name" value="CONSERVED OLIGOMERIC GOLGI COMPLEX SUBUNIT 2"/>
    <property type="match status" value="1"/>
</dbReference>
<evidence type="ECO:0000313" key="3">
    <source>
        <dbReference type="Proteomes" id="UP001211907"/>
    </source>
</evidence>
<evidence type="ECO:0000259" key="1">
    <source>
        <dbReference type="Pfam" id="PF12022"/>
    </source>
</evidence>